<keyword evidence="3" id="KW-0378">Hydrolase</keyword>
<reference evidence="6 7" key="1">
    <citation type="submission" date="2023-04" db="EMBL/GenBank/DDBJ databases">
        <title>Draft genome sequence of acteroides sedimenti strain YN3PY1.</title>
        <authorList>
            <person name="Yoshida N."/>
        </authorList>
    </citation>
    <scope>NUCLEOTIDE SEQUENCE [LARGE SCALE GENOMIC DNA]</scope>
    <source>
        <strain evidence="6 7">YN3PY1</strain>
    </source>
</reference>
<evidence type="ECO:0000313" key="6">
    <source>
        <dbReference type="EMBL" id="BEG97738.1"/>
    </source>
</evidence>
<sequence>MKKSIIHTLTLISCIWLATVGCIPVSGKDFVLVLDAGHGGHDPGAIGNFSREKNINLNIALKVGRIIEQSCNDVKVIYTRKTDVFIPLDKRAEIANNANADLFISIHTNAAPGKAARGTETFSLGLSRSSANLEVAKRENSVILMEDDYKQRYAGFNPNSSESYIMFEFIQDKHMEQSVNLATLIQKQYRTHVGRPDRGVHQDIFLVLKATAMPSVLTEVGFISNPDEEQYLNTEEGTNALARAIFKAFEQYKIKHDVRHSKTKVPYRPDDEDDSKADIKTTPVSSTEKKDSATTNSRKEVRESATEKEQATAKEKDDIVKNSLNARINRKENKEEKIDKSSNQSGLIFKIQILTSGNKLKENDKRFKELSPIECYNEEGTFKYTYAASENYNEVLKIKKQIAGLFKDSFIIAFKDGVKINVNEAIKEFKSNRK</sequence>
<name>A0ABM8ICP9_9BACE</name>
<dbReference type="Gene3D" id="3.40.630.40">
    <property type="entry name" value="Zn-dependent exopeptidases"/>
    <property type="match status" value="1"/>
</dbReference>
<dbReference type="EMBL" id="AP028055">
    <property type="protein sequence ID" value="BEG97738.1"/>
    <property type="molecule type" value="Genomic_DNA"/>
</dbReference>
<evidence type="ECO:0000256" key="2">
    <source>
        <dbReference type="ARBA" id="ARBA00011901"/>
    </source>
</evidence>
<accession>A0ABM8ICP9</accession>
<dbReference type="CDD" id="cd02696">
    <property type="entry name" value="MurNAc-LAA"/>
    <property type="match status" value="1"/>
</dbReference>
<dbReference type="PANTHER" id="PTHR30404:SF0">
    <property type="entry name" value="N-ACETYLMURAMOYL-L-ALANINE AMIDASE AMIC"/>
    <property type="match status" value="1"/>
</dbReference>
<proteinExistence type="predicted"/>
<evidence type="ECO:0000256" key="1">
    <source>
        <dbReference type="ARBA" id="ARBA00001561"/>
    </source>
</evidence>
<dbReference type="SUPFAM" id="SSF53187">
    <property type="entry name" value="Zn-dependent exopeptidases"/>
    <property type="match status" value="1"/>
</dbReference>
<dbReference type="SMART" id="SM00646">
    <property type="entry name" value="Ami_3"/>
    <property type="match status" value="1"/>
</dbReference>
<dbReference type="PROSITE" id="PS51257">
    <property type="entry name" value="PROKAR_LIPOPROTEIN"/>
    <property type="match status" value="1"/>
</dbReference>
<protein>
    <recommendedName>
        <fullName evidence="2">N-acetylmuramoyl-L-alanine amidase</fullName>
        <ecNumber evidence="2">3.5.1.28</ecNumber>
    </recommendedName>
</protein>
<evidence type="ECO:0000256" key="3">
    <source>
        <dbReference type="ARBA" id="ARBA00022801"/>
    </source>
</evidence>
<evidence type="ECO:0000256" key="4">
    <source>
        <dbReference type="SAM" id="MobiDB-lite"/>
    </source>
</evidence>
<dbReference type="Pfam" id="PF01520">
    <property type="entry name" value="Amidase_3"/>
    <property type="match status" value="1"/>
</dbReference>
<dbReference type="InterPro" id="IPR002508">
    <property type="entry name" value="MurNAc-LAA_cat"/>
</dbReference>
<organism evidence="6 7">
    <name type="scientific">Bacteroides sedimenti</name>
    <dbReference type="NCBI Taxonomy" id="2136147"/>
    <lineage>
        <taxon>Bacteria</taxon>
        <taxon>Pseudomonadati</taxon>
        <taxon>Bacteroidota</taxon>
        <taxon>Bacteroidia</taxon>
        <taxon>Bacteroidales</taxon>
        <taxon>Bacteroidaceae</taxon>
        <taxon>Bacteroides</taxon>
    </lineage>
</organism>
<dbReference type="PANTHER" id="PTHR30404">
    <property type="entry name" value="N-ACETYLMURAMOYL-L-ALANINE AMIDASE"/>
    <property type="match status" value="1"/>
</dbReference>
<dbReference type="Proteomes" id="UP001496674">
    <property type="component" value="Chromosome"/>
</dbReference>
<feature type="region of interest" description="Disordered" evidence="4">
    <location>
        <begin position="260"/>
        <end position="321"/>
    </location>
</feature>
<gene>
    <name evidence="6" type="ORF">BSYN_00030</name>
</gene>
<evidence type="ECO:0000259" key="5">
    <source>
        <dbReference type="SMART" id="SM00646"/>
    </source>
</evidence>
<dbReference type="EC" id="3.5.1.28" evidence="2"/>
<feature type="domain" description="MurNAc-LAA" evidence="5">
    <location>
        <begin position="92"/>
        <end position="250"/>
    </location>
</feature>
<dbReference type="RefSeq" id="WP_353332067.1">
    <property type="nucleotide sequence ID" value="NZ_AP028055.1"/>
</dbReference>
<dbReference type="InterPro" id="IPR050695">
    <property type="entry name" value="N-acetylmuramoyl_amidase_3"/>
</dbReference>
<keyword evidence="7" id="KW-1185">Reference proteome</keyword>
<evidence type="ECO:0000313" key="7">
    <source>
        <dbReference type="Proteomes" id="UP001496674"/>
    </source>
</evidence>
<feature type="compositionally biased region" description="Basic and acidic residues" evidence="4">
    <location>
        <begin position="287"/>
        <end position="320"/>
    </location>
</feature>
<comment type="catalytic activity">
    <reaction evidence="1">
        <text>Hydrolyzes the link between N-acetylmuramoyl residues and L-amino acid residues in certain cell-wall glycopeptides.</text>
        <dbReference type="EC" id="3.5.1.28"/>
    </reaction>
</comment>